<reference evidence="7 8" key="1">
    <citation type="journal article" date="2017" name="Elife">
        <title>Extensive horizontal gene transfer in cheese-associated bacteria.</title>
        <authorList>
            <person name="Bonham K.S."/>
            <person name="Wolfe B.E."/>
            <person name="Dutton R.J."/>
        </authorList>
    </citation>
    <scope>NUCLEOTIDE SEQUENCE [LARGE SCALE GENOMIC DNA]</scope>
    <source>
        <strain evidence="7 8">JB196</strain>
    </source>
</reference>
<dbReference type="Pfam" id="PF00892">
    <property type="entry name" value="EamA"/>
    <property type="match status" value="2"/>
</dbReference>
<feature type="transmembrane region" description="Helical" evidence="5">
    <location>
        <begin position="256"/>
        <end position="274"/>
    </location>
</feature>
<dbReference type="GeneID" id="303190008"/>
<feature type="transmembrane region" description="Helical" evidence="5">
    <location>
        <begin position="41"/>
        <end position="62"/>
    </location>
</feature>
<name>A0A368LII2_9VIBR</name>
<feature type="domain" description="EamA" evidence="6">
    <location>
        <begin position="162"/>
        <end position="296"/>
    </location>
</feature>
<dbReference type="RefSeq" id="WP_086960195.1">
    <property type="nucleotide sequence ID" value="NZ_AP018681.1"/>
</dbReference>
<dbReference type="AlphaFoldDB" id="A0A368LII2"/>
<evidence type="ECO:0000313" key="8">
    <source>
        <dbReference type="Proteomes" id="UP000252479"/>
    </source>
</evidence>
<sequence length="302" mass="32996">MKTSSFKRSDLTTFVFTLSALISFAANSVLARLALINNNIDAISFTIIRLLSGAVMLFLLLKTRSLTSQNHRNNTLQPRTIKGSWLSAFMLFIYAAGFSTAYVSLETGTGALILFSSVQISIIVRNLIMKEPLNKQEWLGMSFALIGFVLLVLPNLSTPSLKGFVLMTISGIAWALYTLRGRICHDPLSDTAGNFIKSLPFCIILIFFIFNNRDIYFQITSYGLILSVISGAITSGLGYALWYVALRNLTPIQAGISQLTVPIIAAFGGGIFLSEMVNTAFIFSSCMILGGILLITLKSKSP</sequence>
<feature type="transmembrane region" description="Helical" evidence="5">
    <location>
        <begin position="163"/>
        <end position="179"/>
    </location>
</feature>
<keyword evidence="2 5" id="KW-0812">Transmembrane</keyword>
<dbReference type="Proteomes" id="UP000252479">
    <property type="component" value="Unassembled WGS sequence"/>
</dbReference>
<feature type="transmembrane region" description="Helical" evidence="5">
    <location>
        <begin position="83"/>
        <end position="103"/>
    </location>
</feature>
<dbReference type="SUPFAM" id="SSF103481">
    <property type="entry name" value="Multidrug resistance efflux transporter EmrE"/>
    <property type="match status" value="2"/>
</dbReference>
<dbReference type="OrthoDB" id="321830at2"/>
<organism evidence="7 8">
    <name type="scientific">Vibrio casei</name>
    <dbReference type="NCBI Taxonomy" id="673372"/>
    <lineage>
        <taxon>Bacteria</taxon>
        <taxon>Pseudomonadati</taxon>
        <taxon>Pseudomonadota</taxon>
        <taxon>Gammaproteobacteria</taxon>
        <taxon>Vibrionales</taxon>
        <taxon>Vibrionaceae</taxon>
        <taxon>Vibrio</taxon>
    </lineage>
</organism>
<comment type="caution">
    <text evidence="7">The sequence shown here is derived from an EMBL/GenBank/DDBJ whole genome shotgun (WGS) entry which is preliminary data.</text>
</comment>
<dbReference type="GO" id="GO:0016020">
    <property type="term" value="C:membrane"/>
    <property type="evidence" value="ECO:0007669"/>
    <property type="project" value="UniProtKB-SubCell"/>
</dbReference>
<accession>A0A368LII2</accession>
<dbReference type="EMBL" id="QPGL01000002">
    <property type="protein sequence ID" value="RCS70508.1"/>
    <property type="molecule type" value="Genomic_DNA"/>
</dbReference>
<proteinExistence type="predicted"/>
<comment type="subcellular location">
    <subcellularLocation>
        <location evidence="1">Membrane</location>
        <topology evidence="1">Multi-pass membrane protein</topology>
    </subcellularLocation>
</comment>
<evidence type="ECO:0000256" key="5">
    <source>
        <dbReference type="SAM" id="Phobius"/>
    </source>
</evidence>
<feature type="transmembrane region" description="Helical" evidence="5">
    <location>
        <begin position="191"/>
        <end position="210"/>
    </location>
</feature>
<keyword evidence="4 5" id="KW-0472">Membrane</keyword>
<evidence type="ECO:0000256" key="4">
    <source>
        <dbReference type="ARBA" id="ARBA00023136"/>
    </source>
</evidence>
<evidence type="ECO:0000256" key="3">
    <source>
        <dbReference type="ARBA" id="ARBA00022989"/>
    </source>
</evidence>
<dbReference type="PANTHER" id="PTHR32322">
    <property type="entry name" value="INNER MEMBRANE TRANSPORTER"/>
    <property type="match status" value="1"/>
</dbReference>
<protein>
    <submittedName>
        <fullName evidence="7">DMT family transporter</fullName>
    </submittedName>
</protein>
<gene>
    <name evidence="7" type="ORF">CIK83_13865</name>
</gene>
<evidence type="ECO:0000313" key="7">
    <source>
        <dbReference type="EMBL" id="RCS70508.1"/>
    </source>
</evidence>
<evidence type="ECO:0000256" key="1">
    <source>
        <dbReference type="ARBA" id="ARBA00004141"/>
    </source>
</evidence>
<keyword evidence="3 5" id="KW-1133">Transmembrane helix</keyword>
<dbReference type="InterPro" id="IPR037185">
    <property type="entry name" value="EmrE-like"/>
</dbReference>
<dbReference type="InterPro" id="IPR000620">
    <property type="entry name" value="EamA_dom"/>
</dbReference>
<feature type="transmembrane region" description="Helical" evidence="5">
    <location>
        <begin position="222"/>
        <end position="244"/>
    </location>
</feature>
<dbReference type="PANTHER" id="PTHR32322:SF9">
    <property type="entry name" value="AMINO-ACID METABOLITE EFFLUX PUMP-RELATED"/>
    <property type="match status" value="1"/>
</dbReference>
<keyword evidence="8" id="KW-1185">Reference proteome</keyword>
<feature type="transmembrane region" description="Helical" evidence="5">
    <location>
        <begin position="280"/>
        <end position="297"/>
    </location>
</feature>
<evidence type="ECO:0000259" key="6">
    <source>
        <dbReference type="Pfam" id="PF00892"/>
    </source>
</evidence>
<evidence type="ECO:0000256" key="2">
    <source>
        <dbReference type="ARBA" id="ARBA00022692"/>
    </source>
</evidence>
<feature type="transmembrane region" description="Helical" evidence="5">
    <location>
        <begin position="139"/>
        <end position="157"/>
    </location>
</feature>
<feature type="domain" description="EamA" evidence="6">
    <location>
        <begin position="15"/>
        <end position="152"/>
    </location>
</feature>
<dbReference type="InterPro" id="IPR050638">
    <property type="entry name" value="AA-Vitamin_Transporters"/>
</dbReference>